<dbReference type="AlphaFoldDB" id="A0A6A6WJ58"/>
<evidence type="ECO:0000313" key="2">
    <source>
        <dbReference type="Proteomes" id="UP000799437"/>
    </source>
</evidence>
<dbReference type="RefSeq" id="XP_033604695.1">
    <property type="nucleotide sequence ID" value="XM_033747959.1"/>
</dbReference>
<sequence>MVSDYGICRALVRAAFYVEGHAWSKVRAVYEMANWKGVMTVSGAQPIRLELMYSHELVRSSGGPRSWQPPLWTTAPDRVEHLGGIAQLKRSLGGLSQRIAAPSPVRAVGLEMASRDICGTRETWLPQTGSTPMTGPYAGTRHNALLDTQLSTWSP</sequence>
<dbReference type="GeneID" id="54489013"/>
<protein>
    <submittedName>
        <fullName evidence="1">Uncharacterized protein</fullName>
    </submittedName>
</protein>
<dbReference type="EMBL" id="ML996566">
    <property type="protein sequence ID" value="KAF2762244.1"/>
    <property type="molecule type" value="Genomic_DNA"/>
</dbReference>
<gene>
    <name evidence="1" type="ORF">EJ05DRAFT_507813</name>
</gene>
<keyword evidence="2" id="KW-1185">Reference proteome</keyword>
<reference evidence="1" key="1">
    <citation type="journal article" date="2020" name="Stud. Mycol.">
        <title>101 Dothideomycetes genomes: a test case for predicting lifestyles and emergence of pathogens.</title>
        <authorList>
            <person name="Haridas S."/>
            <person name="Albert R."/>
            <person name="Binder M."/>
            <person name="Bloem J."/>
            <person name="Labutti K."/>
            <person name="Salamov A."/>
            <person name="Andreopoulos B."/>
            <person name="Baker S."/>
            <person name="Barry K."/>
            <person name="Bills G."/>
            <person name="Bluhm B."/>
            <person name="Cannon C."/>
            <person name="Castanera R."/>
            <person name="Culley D."/>
            <person name="Daum C."/>
            <person name="Ezra D."/>
            <person name="Gonzalez J."/>
            <person name="Henrissat B."/>
            <person name="Kuo A."/>
            <person name="Liang C."/>
            <person name="Lipzen A."/>
            <person name="Lutzoni F."/>
            <person name="Magnuson J."/>
            <person name="Mondo S."/>
            <person name="Nolan M."/>
            <person name="Ohm R."/>
            <person name="Pangilinan J."/>
            <person name="Park H.-J."/>
            <person name="Ramirez L."/>
            <person name="Alfaro M."/>
            <person name="Sun H."/>
            <person name="Tritt A."/>
            <person name="Yoshinaga Y."/>
            <person name="Zwiers L.-H."/>
            <person name="Turgeon B."/>
            <person name="Goodwin S."/>
            <person name="Spatafora J."/>
            <person name="Crous P."/>
            <person name="Grigoriev I."/>
        </authorList>
    </citation>
    <scope>NUCLEOTIDE SEQUENCE</scope>
    <source>
        <strain evidence="1">CBS 121739</strain>
    </source>
</reference>
<dbReference type="Proteomes" id="UP000799437">
    <property type="component" value="Unassembled WGS sequence"/>
</dbReference>
<name>A0A6A6WJ58_9PEZI</name>
<organism evidence="1 2">
    <name type="scientific">Pseudovirgaria hyperparasitica</name>
    <dbReference type="NCBI Taxonomy" id="470096"/>
    <lineage>
        <taxon>Eukaryota</taxon>
        <taxon>Fungi</taxon>
        <taxon>Dikarya</taxon>
        <taxon>Ascomycota</taxon>
        <taxon>Pezizomycotina</taxon>
        <taxon>Dothideomycetes</taxon>
        <taxon>Dothideomycetes incertae sedis</taxon>
        <taxon>Acrospermales</taxon>
        <taxon>Acrospermaceae</taxon>
        <taxon>Pseudovirgaria</taxon>
    </lineage>
</organism>
<evidence type="ECO:0000313" key="1">
    <source>
        <dbReference type="EMBL" id="KAF2762244.1"/>
    </source>
</evidence>
<proteinExistence type="predicted"/>
<accession>A0A6A6WJ58</accession>